<sequence length="75" mass="8571">MVTAYCDDVWIEIIKTAAISTLEAVALNKGNELIVNTENLWLFHFVQIVRDNRSQEVRARLAKQHIDMIISSAKD</sequence>
<dbReference type="Proteomes" id="UP000323910">
    <property type="component" value="Unassembled WGS sequence"/>
</dbReference>
<name>A0ABY3P273_9ENTR</name>
<comment type="caution">
    <text evidence="1">The sequence shown here is derived from an EMBL/GenBank/DDBJ whole genome shotgun (WGS) entry which is preliminary data.</text>
</comment>
<dbReference type="EMBL" id="VTFR01000006">
    <property type="protein sequence ID" value="TYT32376.1"/>
    <property type="molecule type" value="Genomic_DNA"/>
</dbReference>
<dbReference type="RefSeq" id="WP_129036032.1">
    <property type="nucleotide sequence ID" value="NZ_SDDX01000021.1"/>
</dbReference>
<keyword evidence="2" id="KW-1185">Reference proteome</keyword>
<proteinExistence type="predicted"/>
<organism evidence="1 2">
    <name type="scientific">Lelliottia nimipressuralis</name>
    <dbReference type="NCBI Taxonomy" id="69220"/>
    <lineage>
        <taxon>Bacteria</taxon>
        <taxon>Pseudomonadati</taxon>
        <taxon>Pseudomonadota</taxon>
        <taxon>Gammaproteobacteria</taxon>
        <taxon>Enterobacterales</taxon>
        <taxon>Enterobacteriaceae</taxon>
        <taxon>Lelliottia</taxon>
    </lineage>
</organism>
<reference evidence="1 2" key="1">
    <citation type="submission" date="2019-08" db="EMBL/GenBank/DDBJ databases">
        <title>The draft genome of Lelliottia nimipressuralis strain CICC 24156.</title>
        <authorList>
            <person name="Wu W."/>
            <person name="Feng Y."/>
            <person name="Zong Z."/>
        </authorList>
    </citation>
    <scope>NUCLEOTIDE SEQUENCE [LARGE SCALE GENOMIC DNA]</scope>
    <source>
        <strain evidence="1 2">CICC 24156</strain>
    </source>
</reference>
<evidence type="ECO:0000313" key="1">
    <source>
        <dbReference type="EMBL" id="TYT32376.1"/>
    </source>
</evidence>
<accession>A0ABY3P273</accession>
<evidence type="ECO:0008006" key="3">
    <source>
        <dbReference type="Google" id="ProtNLM"/>
    </source>
</evidence>
<protein>
    <recommendedName>
        <fullName evidence="3">GntR C-terminal domain-containing protein</fullName>
    </recommendedName>
</protein>
<evidence type="ECO:0000313" key="2">
    <source>
        <dbReference type="Proteomes" id="UP000323910"/>
    </source>
</evidence>
<gene>
    <name evidence="1" type="ORF">FZO59_14115</name>
</gene>